<dbReference type="GO" id="GO:0003677">
    <property type="term" value="F:DNA binding"/>
    <property type="evidence" value="ECO:0007669"/>
    <property type="project" value="InterPro"/>
</dbReference>
<keyword evidence="5" id="KW-1185">Reference proteome</keyword>
<dbReference type="InterPro" id="IPR052256">
    <property type="entry name" value="E3_ubiquitin-ligase_CHFR"/>
</dbReference>
<dbReference type="InterPro" id="IPR000253">
    <property type="entry name" value="FHA_dom"/>
</dbReference>
<sequence>MTARQGSGQAWGKLVNLNTSPGPEMLLRNRECMVGRKKDCDLSFPDNKLVSGKHCKITRDENSGQVWLQDMSTNGTVINMSKVVKKQTHLLQNGDVIHFVYRKHEPEENIAYVYQAIGPQESASQDTEVSESYGAFTPDANEALNVSDLHLKSMQRHDRNVSSDGSESECPLPEPASAAVPTVQPRRRAQKRPMERSSEVKGQLLEVPQTRPVAPAPPPRSEDELFLLSLAPSLQSLPPQTKEFVKFQIHKLIYESSLIWNNWSLNSSFKKRGSNLCRE</sequence>
<dbReference type="GeneID" id="113050000"/>
<comment type="subcellular location">
    <subcellularLocation>
        <location evidence="1">Nucleus</location>
    </subcellularLocation>
</comment>
<dbReference type="Gene3D" id="2.60.200.20">
    <property type="match status" value="1"/>
</dbReference>
<dbReference type="KEGG" id="caua:113050000"/>
<feature type="domain" description="BESS" evidence="4">
    <location>
        <begin position="220"/>
        <end position="259"/>
    </location>
</feature>
<dbReference type="PROSITE" id="PS50006">
    <property type="entry name" value="FHA_DOMAIN"/>
    <property type="match status" value="1"/>
</dbReference>
<dbReference type="GO" id="GO:0016567">
    <property type="term" value="P:protein ubiquitination"/>
    <property type="evidence" value="ECO:0007669"/>
    <property type="project" value="TreeGrafter"/>
</dbReference>
<dbReference type="GO" id="GO:0006511">
    <property type="term" value="P:ubiquitin-dependent protein catabolic process"/>
    <property type="evidence" value="ECO:0007669"/>
    <property type="project" value="TreeGrafter"/>
</dbReference>
<dbReference type="Proteomes" id="UP000515129">
    <property type="component" value="Chromosome 30"/>
</dbReference>
<name>A0A6P6K8A5_CARAU</name>
<protein>
    <submittedName>
        <fullName evidence="6">E3 ubiquitin-protein ligase CHFR-like</fullName>
    </submittedName>
</protein>
<evidence type="ECO:0000259" key="4">
    <source>
        <dbReference type="PROSITE" id="PS51031"/>
    </source>
</evidence>
<evidence type="ECO:0000259" key="3">
    <source>
        <dbReference type="PROSITE" id="PS50006"/>
    </source>
</evidence>
<dbReference type="Pfam" id="PF00498">
    <property type="entry name" value="FHA"/>
    <property type="match status" value="1"/>
</dbReference>
<proteinExistence type="predicted"/>
<dbReference type="Pfam" id="PF02944">
    <property type="entry name" value="BESS"/>
    <property type="match status" value="1"/>
</dbReference>
<dbReference type="SUPFAM" id="SSF49879">
    <property type="entry name" value="SMAD/FHA domain"/>
    <property type="match status" value="1"/>
</dbReference>
<evidence type="ECO:0000256" key="1">
    <source>
        <dbReference type="PROSITE-ProRule" id="PRU00371"/>
    </source>
</evidence>
<dbReference type="AlphaFoldDB" id="A0A6P6K8A5"/>
<reference evidence="6" key="1">
    <citation type="submission" date="2025-08" db="UniProtKB">
        <authorList>
            <consortium name="RefSeq"/>
        </authorList>
    </citation>
    <scope>IDENTIFICATION</scope>
    <source>
        <strain evidence="6">Wakin</strain>
        <tissue evidence="6">Muscle</tissue>
    </source>
</reference>
<dbReference type="InterPro" id="IPR004210">
    <property type="entry name" value="BESS_motif"/>
</dbReference>
<accession>A0A6P6K8A5</accession>
<feature type="region of interest" description="Disordered" evidence="2">
    <location>
        <begin position="155"/>
        <end position="203"/>
    </location>
</feature>
<evidence type="ECO:0000313" key="5">
    <source>
        <dbReference type="Proteomes" id="UP000515129"/>
    </source>
</evidence>
<feature type="domain" description="FHA" evidence="3">
    <location>
        <begin position="32"/>
        <end position="83"/>
    </location>
</feature>
<dbReference type="PROSITE" id="PS51031">
    <property type="entry name" value="BESS"/>
    <property type="match status" value="1"/>
</dbReference>
<dbReference type="SMART" id="SM00240">
    <property type="entry name" value="FHA"/>
    <property type="match status" value="1"/>
</dbReference>
<dbReference type="GO" id="GO:0004842">
    <property type="term" value="F:ubiquitin-protein transferase activity"/>
    <property type="evidence" value="ECO:0007669"/>
    <property type="project" value="TreeGrafter"/>
</dbReference>
<dbReference type="PANTHER" id="PTHR16079:SF4">
    <property type="entry name" value="E3 UBIQUITIN-PROTEIN LIGASE CHFR"/>
    <property type="match status" value="1"/>
</dbReference>
<keyword evidence="1" id="KW-0539">Nucleus</keyword>
<dbReference type="GO" id="GO:0005634">
    <property type="term" value="C:nucleus"/>
    <property type="evidence" value="ECO:0007669"/>
    <property type="project" value="UniProtKB-SubCell"/>
</dbReference>
<dbReference type="OrthoDB" id="1305878at2759"/>
<evidence type="ECO:0000256" key="2">
    <source>
        <dbReference type="SAM" id="MobiDB-lite"/>
    </source>
</evidence>
<dbReference type="FunFam" id="2.60.200.20:FF:000022">
    <property type="entry name" value="E3 ubiquitin-protein ligase CHFR isoform X2"/>
    <property type="match status" value="1"/>
</dbReference>
<dbReference type="PANTHER" id="PTHR16079">
    <property type="entry name" value="UBIQUITIN LIGASE PROTEIN CHFR"/>
    <property type="match status" value="1"/>
</dbReference>
<evidence type="ECO:0000313" key="6">
    <source>
        <dbReference type="RefSeq" id="XP_026068509.1"/>
    </source>
</evidence>
<gene>
    <name evidence="6" type="primary">LOC113050000</name>
</gene>
<dbReference type="CDD" id="cd22672">
    <property type="entry name" value="FHA_CHFR"/>
    <property type="match status" value="1"/>
</dbReference>
<organism evidence="5 6">
    <name type="scientific">Carassius auratus</name>
    <name type="common">Goldfish</name>
    <dbReference type="NCBI Taxonomy" id="7957"/>
    <lineage>
        <taxon>Eukaryota</taxon>
        <taxon>Metazoa</taxon>
        <taxon>Chordata</taxon>
        <taxon>Craniata</taxon>
        <taxon>Vertebrata</taxon>
        <taxon>Euteleostomi</taxon>
        <taxon>Actinopterygii</taxon>
        <taxon>Neopterygii</taxon>
        <taxon>Teleostei</taxon>
        <taxon>Ostariophysi</taxon>
        <taxon>Cypriniformes</taxon>
        <taxon>Cyprinidae</taxon>
        <taxon>Cyprininae</taxon>
        <taxon>Carassius</taxon>
    </lineage>
</organism>
<dbReference type="RefSeq" id="XP_026068509.1">
    <property type="nucleotide sequence ID" value="XM_026212724.1"/>
</dbReference>
<dbReference type="InterPro" id="IPR008984">
    <property type="entry name" value="SMAD_FHA_dom_sf"/>
</dbReference>